<accession>A0AAV1M1B2</accession>
<dbReference type="SUPFAM" id="SSF53474">
    <property type="entry name" value="alpha/beta-Hydrolases"/>
    <property type="match status" value="1"/>
</dbReference>
<dbReference type="Proteomes" id="UP001314205">
    <property type="component" value="Unassembled WGS sequence"/>
</dbReference>
<organism evidence="1 2">
    <name type="scientific">Parnassius mnemosyne</name>
    <name type="common">clouded apollo</name>
    <dbReference type="NCBI Taxonomy" id="213953"/>
    <lineage>
        <taxon>Eukaryota</taxon>
        <taxon>Metazoa</taxon>
        <taxon>Ecdysozoa</taxon>
        <taxon>Arthropoda</taxon>
        <taxon>Hexapoda</taxon>
        <taxon>Insecta</taxon>
        <taxon>Pterygota</taxon>
        <taxon>Neoptera</taxon>
        <taxon>Endopterygota</taxon>
        <taxon>Lepidoptera</taxon>
        <taxon>Glossata</taxon>
        <taxon>Ditrysia</taxon>
        <taxon>Papilionoidea</taxon>
        <taxon>Papilionidae</taxon>
        <taxon>Parnassiinae</taxon>
        <taxon>Parnassini</taxon>
        <taxon>Parnassius</taxon>
        <taxon>Driopa</taxon>
    </lineage>
</organism>
<dbReference type="InterPro" id="IPR029058">
    <property type="entry name" value="AB_hydrolase_fold"/>
</dbReference>
<proteinExistence type="predicted"/>
<name>A0AAV1M1B2_9NEOP</name>
<gene>
    <name evidence="1" type="ORF">PARMNEM_LOCUS18461</name>
</gene>
<dbReference type="AlphaFoldDB" id="A0AAV1M1B2"/>
<evidence type="ECO:0000313" key="2">
    <source>
        <dbReference type="Proteomes" id="UP001314205"/>
    </source>
</evidence>
<protein>
    <recommendedName>
        <fullName evidence="3">Kynurenine formamidase</fullName>
    </recommendedName>
</protein>
<evidence type="ECO:0000313" key="1">
    <source>
        <dbReference type="EMBL" id="CAK1599596.1"/>
    </source>
</evidence>
<dbReference type="Gene3D" id="3.40.50.1820">
    <property type="entry name" value="alpha/beta hydrolase"/>
    <property type="match status" value="1"/>
</dbReference>
<comment type="caution">
    <text evidence="1">The sequence shown here is derived from an EMBL/GenBank/DDBJ whole genome shotgun (WGS) entry which is preliminary data.</text>
</comment>
<evidence type="ECO:0008006" key="3">
    <source>
        <dbReference type="Google" id="ProtNLM"/>
    </source>
</evidence>
<keyword evidence="2" id="KW-1185">Reference proteome</keyword>
<sequence length="125" mass="14181">MIFFTDSPILVYVHGGFWQELSRAISRYPVLPLYRSRIKIIVVGYDLCSSFTLPEIVHQIENAARFVFEYAEKMGSRGVYFAVHSASEHLVAKLLSNVDFFEDNPGSHRLQGAFLISSVSPHICK</sequence>
<reference evidence="1 2" key="1">
    <citation type="submission" date="2023-11" db="EMBL/GenBank/DDBJ databases">
        <authorList>
            <person name="Hedman E."/>
            <person name="Englund M."/>
            <person name="Stromberg M."/>
            <person name="Nyberg Akerstrom W."/>
            <person name="Nylinder S."/>
            <person name="Jareborg N."/>
            <person name="Kallberg Y."/>
            <person name="Kronander E."/>
        </authorList>
    </citation>
    <scope>NUCLEOTIDE SEQUENCE [LARGE SCALE GENOMIC DNA]</scope>
</reference>
<dbReference type="EMBL" id="CAVLGL010000115">
    <property type="protein sequence ID" value="CAK1599596.1"/>
    <property type="molecule type" value="Genomic_DNA"/>
</dbReference>